<protein>
    <submittedName>
        <fullName evidence="1">Uncharacterized protein</fullName>
    </submittedName>
</protein>
<sequence length="96" mass="10646">MAKRTITRARAVQIATGWASYIRATDPGRWLYAFSSTGGVIASENHRAAVLEYVSDCIDRLATRRIGLEGRTAHELQQLRRYLAAAPIEPTMEKAA</sequence>
<gene>
    <name evidence="1" type="ORF">CPT_Sansa110</name>
</gene>
<dbReference type="Proteomes" id="UP000225322">
    <property type="component" value="Segment"/>
</dbReference>
<organism evidence="1 2">
    <name type="scientific">Caulobacter phage Sansa</name>
    <dbReference type="NCBI Taxonomy" id="1675600"/>
    <lineage>
        <taxon>Viruses</taxon>
        <taxon>Duplodnaviria</taxon>
        <taxon>Heunggongvirae</taxon>
        <taxon>Uroviricota</taxon>
        <taxon>Caudoviricetes</taxon>
        <taxon>Sansavirus</taxon>
        <taxon>Sansavirus sansa</taxon>
        <taxon>Caulobacter virus Sansa</taxon>
    </lineage>
</organism>
<evidence type="ECO:0000313" key="2">
    <source>
        <dbReference type="Proteomes" id="UP000225322"/>
    </source>
</evidence>
<accession>A0A0K1LM31</accession>
<proteinExistence type="predicted"/>
<dbReference type="EMBL" id="KT001913">
    <property type="protein sequence ID" value="AKU43514.1"/>
    <property type="molecule type" value="Genomic_DNA"/>
</dbReference>
<keyword evidence="2" id="KW-1185">Reference proteome</keyword>
<evidence type="ECO:0000313" key="1">
    <source>
        <dbReference type="EMBL" id="AKU43514.1"/>
    </source>
</evidence>
<name>A0A0K1LM31_9CAUD</name>
<reference evidence="1 2" key="1">
    <citation type="journal article" date="2015" name="Genome Announc.">
        <title>Complete Genome Sequence of Caulobacter crescentus Siphophage Sansa.</title>
        <authorList>
            <person name="Vara L."/>
            <person name="Kane A.A."/>
            <person name="Cahill J.L."/>
            <person name="Rasche E.S."/>
            <person name="Kuty Everett G.F."/>
        </authorList>
    </citation>
    <scope>NUCLEOTIDE SEQUENCE [LARGE SCALE GENOMIC DNA]</scope>
</reference>